<dbReference type="RefSeq" id="WP_347308020.1">
    <property type="nucleotide sequence ID" value="NZ_JBAJEX010000004.1"/>
</dbReference>
<dbReference type="EMBL" id="JBAJEX010000004">
    <property type="protein sequence ID" value="MEO1766910.1"/>
    <property type="molecule type" value="Genomic_DNA"/>
</dbReference>
<name>A0ABV0EFZ2_9BURK</name>
<keyword evidence="3" id="KW-1185">Reference proteome</keyword>
<proteinExistence type="predicted"/>
<evidence type="ECO:0000313" key="3">
    <source>
        <dbReference type="Proteomes" id="UP001482231"/>
    </source>
</evidence>
<dbReference type="Pfam" id="PF00882">
    <property type="entry name" value="Zn_dep_PLPC"/>
    <property type="match status" value="1"/>
</dbReference>
<dbReference type="InterPro" id="IPR029002">
    <property type="entry name" value="PLPC/GPLD1"/>
</dbReference>
<sequence>MKRRAWIWWLLPLTLYSEQALAWGLATHLYFAQLLVWAVPLADSRLRRAVRRLPRLLLAGACLPDLTLVAGRLTGFATSHEWRFAWRLMEKAASDEERALAVGYASHLFVDVLAHNHFVPAHEALWLKVPVLTHAVAEWVMDAHVACQLFAYPQVILDAEAARIVPFVARHFACSSAEAARGVKRLSQASGLLYGSRLHRLLGLGARALDRCLARRCDHYVAEITARLPEINRLLAGEAPNWRADLPCPVRTAHLAGLGYERLRGPLPLPKSLFG</sequence>
<accession>A0ABV0EFZ2</accession>
<evidence type="ECO:0000313" key="2">
    <source>
        <dbReference type="EMBL" id="MEO1766910.1"/>
    </source>
</evidence>
<comment type="caution">
    <text evidence="2">The sequence shown here is derived from an EMBL/GenBank/DDBJ whole genome shotgun (WGS) entry which is preliminary data.</text>
</comment>
<dbReference type="Proteomes" id="UP001482231">
    <property type="component" value="Unassembled WGS sequence"/>
</dbReference>
<organism evidence="2 3">
    <name type="scientific">Thiobacter aerophilum</name>
    <dbReference type="NCBI Taxonomy" id="3121275"/>
    <lineage>
        <taxon>Bacteria</taxon>
        <taxon>Pseudomonadati</taxon>
        <taxon>Pseudomonadota</taxon>
        <taxon>Betaproteobacteria</taxon>
        <taxon>Burkholderiales</taxon>
        <taxon>Thiobacteraceae</taxon>
        <taxon>Thiobacter</taxon>
    </lineage>
</organism>
<reference evidence="2 3" key="1">
    <citation type="submission" date="2024-02" db="EMBL/GenBank/DDBJ databases">
        <title>New thermophilic sulfur-oxidizing bacteria from a hot springs of the Uzon caldera (Kamchatka, Russia).</title>
        <authorList>
            <person name="Dukat A.M."/>
            <person name="Elcheninov A.G."/>
            <person name="Frolov E.N."/>
        </authorList>
    </citation>
    <scope>NUCLEOTIDE SEQUENCE [LARGE SCALE GENOMIC DNA]</scope>
    <source>
        <strain evidence="2 3">AK1</strain>
    </source>
</reference>
<evidence type="ECO:0000259" key="1">
    <source>
        <dbReference type="Pfam" id="PF00882"/>
    </source>
</evidence>
<gene>
    <name evidence="2" type="ORF">V6E02_06765</name>
</gene>
<feature type="domain" description="Phospholipase C/D" evidence="1">
    <location>
        <begin position="27"/>
        <end position="144"/>
    </location>
</feature>
<protein>
    <submittedName>
        <fullName evidence="2">Zinc dependent phospholipase C family protein</fullName>
    </submittedName>
</protein>